<proteinExistence type="predicted"/>
<gene>
    <name evidence="1" type="ORF">MSHO_45140</name>
</gene>
<protein>
    <submittedName>
        <fullName evidence="1">Uncharacterized protein</fullName>
    </submittedName>
</protein>
<organism evidence="1 2">
    <name type="scientific">Mycobacterium shottsii</name>
    <dbReference type="NCBI Taxonomy" id="133549"/>
    <lineage>
        <taxon>Bacteria</taxon>
        <taxon>Bacillati</taxon>
        <taxon>Actinomycetota</taxon>
        <taxon>Actinomycetes</taxon>
        <taxon>Mycobacteriales</taxon>
        <taxon>Mycobacteriaceae</taxon>
        <taxon>Mycobacterium</taxon>
        <taxon>Mycobacterium ulcerans group</taxon>
    </lineage>
</organism>
<evidence type="ECO:0000313" key="1">
    <source>
        <dbReference type="EMBL" id="BBX59169.1"/>
    </source>
</evidence>
<reference evidence="1 2" key="1">
    <citation type="journal article" date="2019" name="Emerg. Microbes Infect.">
        <title>Comprehensive subspecies identification of 175 nontuberculous mycobacteria species based on 7547 genomic profiles.</title>
        <authorList>
            <person name="Matsumoto Y."/>
            <person name="Kinjo T."/>
            <person name="Motooka D."/>
            <person name="Nabeya D."/>
            <person name="Jung N."/>
            <person name="Uechi K."/>
            <person name="Horii T."/>
            <person name="Iida T."/>
            <person name="Fujita J."/>
            <person name="Nakamura S."/>
        </authorList>
    </citation>
    <scope>NUCLEOTIDE SEQUENCE [LARGE SCALE GENOMIC DNA]</scope>
    <source>
        <strain evidence="1 2">JCM 12657</strain>
    </source>
</reference>
<dbReference type="Proteomes" id="UP000467164">
    <property type="component" value="Chromosome"/>
</dbReference>
<dbReference type="KEGG" id="msho:MSHO_45140"/>
<evidence type="ECO:0000313" key="2">
    <source>
        <dbReference type="Proteomes" id="UP000467164"/>
    </source>
</evidence>
<dbReference type="EMBL" id="AP022572">
    <property type="protein sequence ID" value="BBX59169.1"/>
    <property type="molecule type" value="Genomic_DNA"/>
</dbReference>
<accession>A0A7I7LIF7</accession>
<dbReference type="AlphaFoldDB" id="A0A7I7LIF7"/>
<keyword evidence="2" id="KW-1185">Reference proteome</keyword>
<name>A0A7I7LIF7_9MYCO</name>
<sequence>MAAPRLRSLPRNVTDVTRALVCVDGTVQNLQLSPDVGSVPLERATPIREFFSWPGKRNYEGLYWSSTNRSHVWPDPVNWSAANESHSSVGTGGSIAGRR</sequence>